<comment type="pathway">
    <text evidence="3">Pyrimidine metabolism; UMP biosynthesis via de novo pathway; orotate from (S)-dihydroorotate (quinone route): step 1/1.</text>
</comment>
<dbReference type="PROSITE" id="PS00912">
    <property type="entry name" value="DHODEHASE_2"/>
    <property type="match status" value="1"/>
</dbReference>
<evidence type="ECO:0000259" key="12">
    <source>
        <dbReference type="Pfam" id="PF01180"/>
    </source>
</evidence>
<dbReference type="Pfam" id="PF01180">
    <property type="entry name" value="DHO_dh"/>
    <property type="match status" value="1"/>
</dbReference>
<evidence type="ECO:0000256" key="8">
    <source>
        <dbReference type="ARBA" id="ARBA00022643"/>
    </source>
</evidence>
<proteinExistence type="inferred from homology"/>
<reference evidence="13" key="1">
    <citation type="submission" date="2021-06" db="EMBL/GenBank/DDBJ databases">
        <title>Parelaphostrongylus tenuis whole genome reference sequence.</title>
        <authorList>
            <person name="Garwood T.J."/>
            <person name="Larsen P.A."/>
            <person name="Fountain-Jones N.M."/>
            <person name="Garbe J.R."/>
            <person name="Macchietto M.G."/>
            <person name="Kania S.A."/>
            <person name="Gerhold R.W."/>
            <person name="Richards J.E."/>
            <person name="Wolf T.M."/>
        </authorList>
    </citation>
    <scope>NUCLEOTIDE SEQUENCE</scope>
    <source>
        <strain evidence="13">MNPRO001-30</strain>
        <tissue evidence="13">Meninges</tissue>
    </source>
</reference>
<evidence type="ECO:0000256" key="10">
    <source>
        <dbReference type="ARBA" id="ARBA00023136"/>
    </source>
</evidence>
<dbReference type="EC" id="1.3.5.2" evidence="5"/>
<evidence type="ECO:0000256" key="5">
    <source>
        <dbReference type="ARBA" id="ARBA00012791"/>
    </source>
</evidence>
<dbReference type="PANTHER" id="PTHR48109:SF4">
    <property type="entry name" value="DIHYDROOROTATE DEHYDROGENASE (QUINONE), MITOCHONDRIAL"/>
    <property type="match status" value="1"/>
</dbReference>
<feature type="domain" description="Dihydroorotate dehydrogenase catalytic" evidence="12">
    <location>
        <begin position="80"/>
        <end position="377"/>
    </location>
</feature>
<dbReference type="SUPFAM" id="SSF51395">
    <property type="entry name" value="FMN-linked oxidoreductases"/>
    <property type="match status" value="1"/>
</dbReference>
<comment type="similarity">
    <text evidence="4">Belongs to the dihydroorotate dehydrogenase family. Type 2 subfamily.</text>
</comment>
<dbReference type="InterPro" id="IPR005720">
    <property type="entry name" value="Dihydroorotate_DH_cat"/>
</dbReference>
<evidence type="ECO:0000313" key="13">
    <source>
        <dbReference type="EMBL" id="KAJ1348078.1"/>
    </source>
</evidence>
<dbReference type="AlphaFoldDB" id="A0AAD5M150"/>
<dbReference type="GO" id="GO:0009220">
    <property type="term" value="P:pyrimidine ribonucleotide biosynthetic process"/>
    <property type="evidence" value="ECO:0007669"/>
    <property type="project" value="TreeGrafter"/>
</dbReference>
<dbReference type="GO" id="GO:0005743">
    <property type="term" value="C:mitochondrial inner membrane"/>
    <property type="evidence" value="ECO:0007669"/>
    <property type="project" value="TreeGrafter"/>
</dbReference>
<dbReference type="GO" id="GO:0006207">
    <property type="term" value="P:'de novo' pyrimidine nucleobase biosynthetic process"/>
    <property type="evidence" value="ECO:0007669"/>
    <property type="project" value="InterPro"/>
</dbReference>
<protein>
    <recommendedName>
        <fullName evidence="6">Dihydroorotate dehydrogenase (quinone), mitochondrial</fullName>
        <ecNumber evidence="5">1.3.5.2</ecNumber>
    </recommendedName>
</protein>
<dbReference type="Proteomes" id="UP001196413">
    <property type="component" value="Unassembled WGS sequence"/>
</dbReference>
<keyword evidence="7" id="KW-0285">Flavoprotein</keyword>
<dbReference type="PROSITE" id="PS51257">
    <property type="entry name" value="PROKAR_LIPOPROTEIN"/>
    <property type="match status" value="1"/>
</dbReference>
<evidence type="ECO:0000256" key="6">
    <source>
        <dbReference type="ARBA" id="ARBA00017599"/>
    </source>
</evidence>
<comment type="subcellular location">
    <subcellularLocation>
        <location evidence="2">Membrane</location>
    </subcellularLocation>
</comment>
<comment type="cofactor">
    <cofactor evidence="1">
        <name>FMN</name>
        <dbReference type="ChEBI" id="CHEBI:58210"/>
    </cofactor>
</comment>
<dbReference type="CDD" id="cd04738">
    <property type="entry name" value="DHOD_2_like"/>
    <property type="match status" value="1"/>
</dbReference>
<dbReference type="PANTHER" id="PTHR48109">
    <property type="entry name" value="DIHYDROOROTATE DEHYDROGENASE (QUINONE), MITOCHONDRIAL-RELATED"/>
    <property type="match status" value="1"/>
</dbReference>
<dbReference type="InterPro" id="IPR050074">
    <property type="entry name" value="DHO_dehydrogenase"/>
</dbReference>
<comment type="catalytic activity">
    <reaction evidence="11">
        <text>(S)-dihydroorotate + a quinone = orotate + a quinol</text>
        <dbReference type="Rhea" id="RHEA:30187"/>
        <dbReference type="ChEBI" id="CHEBI:24646"/>
        <dbReference type="ChEBI" id="CHEBI:30839"/>
        <dbReference type="ChEBI" id="CHEBI:30864"/>
        <dbReference type="ChEBI" id="CHEBI:132124"/>
        <dbReference type="EC" id="1.3.5.2"/>
    </reaction>
</comment>
<evidence type="ECO:0000256" key="4">
    <source>
        <dbReference type="ARBA" id="ARBA00005359"/>
    </source>
</evidence>
<accession>A0AAD5M150</accession>
<organism evidence="13 14">
    <name type="scientific">Parelaphostrongylus tenuis</name>
    <name type="common">Meningeal worm</name>
    <dbReference type="NCBI Taxonomy" id="148309"/>
    <lineage>
        <taxon>Eukaryota</taxon>
        <taxon>Metazoa</taxon>
        <taxon>Ecdysozoa</taxon>
        <taxon>Nematoda</taxon>
        <taxon>Chromadorea</taxon>
        <taxon>Rhabditida</taxon>
        <taxon>Rhabditina</taxon>
        <taxon>Rhabditomorpha</taxon>
        <taxon>Strongyloidea</taxon>
        <taxon>Metastrongylidae</taxon>
        <taxon>Parelaphostrongylus</taxon>
    </lineage>
</organism>
<keyword evidence="14" id="KW-1185">Reference proteome</keyword>
<name>A0AAD5M150_PARTN</name>
<dbReference type="NCBIfam" id="TIGR01036">
    <property type="entry name" value="pyrD_sub2"/>
    <property type="match status" value="1"/>
</dbReference>
<keyword evidence="9" id="KW-0560">Oxidoreductase</keyword>
<sequence length="395" mass="43525">MFSKLFLTHLKKPIIFVAGSGLIGCGTTEFLLNSEKFHSAVFPLIHQYIDDEAFHCLNVQLASWGLLPRFGQSRKEYPELECDFFGKRLKNPIGLAAGFDKNGEAIRSLAKLSGFGFIEIGTVTPIPEQGSPRPRLFRLIEDEGVINRCGFNNDGVGRVQQRVKTARANWRSDFAVLGVNVGESKKEGDAKSSFEMGVNSFAPYSDYIVLNLSSPNTSGLKFKKSDLQSLLLYVKEAIDILHLASRPKVFLKIPPDLTNHEKRDIAEVVTDLKHGVDGLIISNTTISRPETLKSVNKAETGELSGTPLRQISTECVREMYRFTGGQVSIIGCGGISSGADVYEKIRAGASVVQLHSAIVFHGFPIIGKIKRELMELLRRDGFTNITQAIGADHRI</sequence>
<keyword evidence="8" id="KW-0288">FMN</keyword>
<evidence type="ECO:0000256" key="1">
    <source>
        <dbReference type="ARBA" id="ARBA00001917"/>
    </source>
</evidence>
<evidence type="ECO:0000256" key="2">
    <source>
        <dbReference type="ARBA" id="ARBA00004370"/>
    </source>
</evidence>
<evidence type="ECO:0000256" key="7">
    <source>
        <dbReference type="ARBA" id="ARBA00022630"/>
    </source>
</evidence>
<dbReference type="InterPro" id="IPR013785">
    <property type="entry name" value="Aldolase_TIM"/>
</dbReference>
<dbReference type="NCBIfam" id="NF003652">
    <property type="entry name" value="PRK05286.2-5"/>
    <property type="match status" value="1"/>
</dbReference>
<dbReference type="InterPro" id="IPR005719">
    <property type="entry name" value="Dihydroorotate_DH_2"/>
</dbReference>
<dbReference type="InterPro" id="IPR001295">
    <property type="entry name" value="Dihydroorotate_DH_CS"/>
</dbReference>
<comment type="caution">
    <text evidence="13">The sequence shown here is derived from an EMBL/GenBank/DDBJ whole genome shotgun (WGS) entry which is preliminary data.</text>
</comment>
<evidence type="ECO:0000256" key="3">
    <source>
        <dbReference type="ARBA" id="ARBA00005161"/>
    </source>
</evidence>
<evidence type="ECO:0000256" key="9">
    <source>
        <dbReference type="ARBA" id="ARBA00023002"/>
    </source>
</evidence>
<keyword evidence="10" id="KW-0472">Membrane</keyword>
<evidence type="ECO:0000313" key="14">
    <source>
        <dbReference type="Proteomes" id="UP001196413"/>
    </source>
</evidence>
<dbReference type="Gene3D" id="3.20.20.70">
    <property type="entry name" value="Aldolase class I"/>
    <property type="match status" value="1"/>
</dbReference>
<gene>
    <name evidence="13" type="ORF">KIN20_003299</name>
</gene>
<evidence type="ECO:0000256" key="11">
    <source>
        <dbReference type="ARBA" id="ARBA00048639"/>
    </source>
</evidence>
<dbReference type="NCBIfam" id="NF003645">
    <property type="entry name" value="PRK05286.1-2"/>
    <property type="match status" value="1"/>
</dbReference>
<dbReference type="GO" id="GO:0106430">
    <property type="term" value="F:dihydroorotate dehydrogenase (quinone) activity"/>
    <property type="evidence" value="ECO:0007669"/>
    <property type="project" value="UniProtKB-EC"/>
</dbReference>
<dbReference type="EMBL" id="JAHQIW010000425">
    <property type="protein sequence ID" value="KAJ1348078.1"/>
    <property type="molecule type" value="Genomic_DNA"/>
</dbReference>